<evidence type="ECO:0000313" key="3">
    <source>
        <dbReference type="Proteomes" id="UP000194798"/>
    </source>
</evidence>
<name>A0A251X4X0_9GAMM</name>
<dbReference type="NCBIfam" id="NF008769">
    <property type="entry name" value="PRK11798.2-5"/>
    <property type="match status" value="1"/>
</dbReference>
<sequence>MSPVRPYLLRAMYQWIVDNGYTPYILVNAEDEAVEVPTAYVKDGKIVLNIAPMAVQELLMDNEWLSFNARFSGKAMSVMLPMRAILAIFAHEAGDKGMVFQPEDFGVSPKPTPTDPSPPTPSTPPTGGGSSERKKPVLKVIK</sequence>
<dbReference type="SUPFAM" id="SSF101738">
    <property type="entry name" value="SspB-like"/>
    <property type="match status" value="1"/>
</dbReference>
<feature type="compositionally biased region" description="Pro residues" evidence="1">
    <location>
        <begin position="110"/>
        <end position="124"/>
    </location>
</feature>
<dbReference type="GO" id="GO:0008233">
    <property type="term" value="F:peptidase activity"/>
    <property type="evidence" value="ECO:0007669"/>
    <property type="project" value="UniProtKB-KW"/>
</dbReference>
<dbReference type="GO" id="GO:0005840">
    <property type="term" value="C:ribosome"/>
    <property type="evidence" value="ECO:0007669"/>
    <property type="project" value="TreeGrafter"/>
</dbReference>
<evidence type="ECO:0000256" key="1">
    <source>
        <dbReference type="SAM" id="MobiDB-lite"/>
    </source>
</evidence>
<dbReference type="OrthoDB" id="9797358at2"/>
<evidence type="ECO:0000313" key="2">
    <source>
        <dbReference type="EMBL" id="OUD12249.1"/>
    </source>
</evidence>
<dbReference type="Gene3D" id="2.30.30.220">
    <property type="entry name" value="SspB-like"/>
    <property type="match status" value="1"/>
</dbReference>
<gene>
    <name evidence="2" type="ORF">TPSD3_14105</name>
</gene>
<dbReference type="GO" id="GO:0006508">
    <property type="term" value="P:proteolysis"/>
    <property type="evidence" value="ECO:0007669"/>
    <property type="project" value="UniProtKB-KW"/>
</dbReference>
<keyword evidence="3" id="KW-1185">Reference proteome</keyword>
<dbReference type="InterPro" id="IPR007481">
    <property type="entry name" value="SspB"/>
</dbReference>
<comment type="caution">
    <text evidence="2">The sequence shown here is derived from an EMBL/GenBank/DDBJ whole genome shotgun (WGS) entry which is preliminary data.</text>
</comment>
<organism evidence="2 3">
    <name type="scientific">Thioflexithrix psekupsensis</name>
    <dbReference type="NCBI Taxonomy" id="1570016"/>
    <lineage>
        <taxon>Bacteria</taxon>
        <taxon>Pseudomonadati</taxon>
        <taxon>Pseudomonadota</taxon>
        <taxon>Gammaproteobacteria</taxon>
        <taxon>Thiotrichales</taxon>
        <taxon>Thioflexithrix</taxon>
    </lineage>
</organism>
<accession>A0A251X4X0</accession>
<dbReference type="GO" id="GO:0005829">
    <property type="term" value="C:cytosol"/>
    <property type="evidence" value="ECO:0007669"/>
    <property type="project" value="TreeGrafter"/>
</dbReference>
<feature type="region of interest" description="Disordered" evidence="1">
    <location>
        <begin position="100"/>
        <end position="142"/>
    </location>
</feature>
<dbReference type="PANTHER" id="PTHR37486">
    <property type="entry name" value="STRINGENT STARVATION PROTEIN B"/>
    <property type="match status" value="1"/>
</dbReference>
<keyword evidence="2" id="KW-0645">Protease</keyword>
<dbReference type="PIRSF" id="PIRSF005276">
    <property type="entry name" value="SspB"/>
    <property type="match status" value="1"/>
</dbReference>
<dbReference type="AlphaFoldDB" id="A0A251X4X0"/>
<dbReference type="Pfam" id="PF04386">
    <property type="entry name" value="SspB"/>
    <property type="match status" value="1"/>
</dbReference>
<dbReference type="RefSeq" id="WP_086489199.1">
    <property type="nucleotide sequence ID" value="NZ_MSLT01000023.1"/>
</dbReference>
<protein>
    <submittedName>
        <fullName evidence="2">ClpXP protease specificity-enhancing factor</fullName>
    </submittedName>
</protein>
<keyword evidence="2" id="KW-0378">Hydrolase</keyword>
<dbReference type="Proteomes" id="UP000194798">
    <property type="component" value="Unassembled WGS sequence"/>
</dbReference>
<reference evidence="2 3" key="1">
    <citation type="submission" date="2016-12" db="EMBL/GenBank/DDBJ databases">
        <title>Thioflexothrix psekupsii D3 genome sequencing and assembly.</title>
        <authorList>
            <person name="Fomenkov A."/>
            <person name="Vincze T."/>
            <person name="Grabovich M."/>
            <person name="Anton B.P."/>
            <person name="Dubinina G."/>
            <person name="Orlova M."/>
            <person name="Belousova E."/>
            <person name="Roberts R.J."/>
        </authorList>
    </citation>
    <scope>NUCLEOTIDE SEQUENCE [LARGE SCALE GENOMIC DNA]</scope>
    <source>
        <strain evidence="2">D3</strain>
    </source>
</reference>
<dbReference type="PANTHER" id="PTHR37486:SF1">
    <property type="entry name" value="STRINGENT STARVATION PROTEIN B"/>
    <property type="match status" value="1"/>
</dbReference>
<dbReference type="InterPro" id="IPR036760">
    <property type="entry name" value="SspB-like_sf"/>
</dbReference>
<dbReference type="GO" id="GO:0045732">
    <property type="term" value="P:positive regulation of protein catabolic process"/>
    <property type="evidence" value="ECO:0007669"/>
    <property type="project" value="TreeGrafter"/>
</dbReference>
<dbReference type="EMBL" id="MSLT01000023">
    <property type="protein sequence ID" value="OUD12249.1"/>
    <property type="molecule type" value="Genomic_DNA"/>
</dbReference>
<proteinExistence type="predicted"/>